<accession>A0ABP0IPR8</accession>
<organism evidence="2 3">
    <name type="scientific">Durusdinium trenchii</name>
    <dbReference type="NCBI Taxonomy" id="1381693"/>
    <lineage>
        <taxon>Eukaryota</taxon>
        <taxon>Sar</taxon>
        <taxon>Alveolata</taxon>
        <taxon>Dinophyceae</taxon>
        <taxon>Suessiales</taxon>
        <taxon>Symbiodiniaceae</taxon>
        <taxon>Durusdinium</taxon>
    </lineage>
</organism>
<evidence type="ECO:0000313" key="2">
    <source>
        <dbReference type="EMBL" id="CAK9003323.1"/>
    </source>
</evidence>
<keyword evidence="2" id="KW-0347">Helicase</keyword>
<dbReference type="Pfam" id="PF20209">
    <property type="entry name" value="DUF6570"/>
    <property type="match status" value="1"/>
</dbReference>
<sequence length="190" mass="21403">MWTGYAPERIYREKVTVMELICASPCVTTLICMSMEARHRHESGPLDERAHMPRHRLGARGNALTFPMPWEDLLQSLQGQLDGELGSPQLLPRSGKQLSEVVRVILKTNKKGETTTADIKTLIHQANVRREVVVNLILDMKHYGHPSFQNVAEEEVRTRAAVLPQDGVPPEVLKVIGELDDAQEKLQPQK</sequence>
<feature type="non-terminal residue" evidence="2">
    <location>
        <position position="190"/>
    </location>
</feature>
<proteinExistence type="predicted"/>
<keyword evidence="2" id="KW-0378">Hydrolase</keyword>
<dbReference type="EMBL" id="CAXAMM010004359">
    <property type="protein sequence ID" value="CAK9003323.1"/>
    <property type="molecule type" value="Genomic_DNA"/>
</dbReference>
<protein>
    <submittedName>
        <fullName evidence="2">ATP-dependent DNA helicase</fullName>
    </submittedName>
</protein>
<evidence type="ECO:0000259" key="1">
    <source>
        <dbReference type="Pfam" id="PF20209"/>
    </source>
</evidence>
<dbReference type="GO" id="GO:0004386">
    <property type="term" value="F:helicase activity"/>
    <property type="evidence" value="ECO:0007669"/>
    <property type="project" value="UniProtKB-KW"/>
</dbReference>
<evidence type="ECO:0000313" key="3">
    <source>
        <dbReference type="Proteomes" id="UP001642464"/>
    </source>
</evidence>
<reference evidence="2 3" key="1">
    <citation type="submission" date="2024-02" db="EMBL/GenBank/DDBJ databases">
        <authorList>
            <person name="Chen Y."/>
            <person name="Shah S."/>
            <person name="Dougan E. K."/>
            <person name="Thang M."/>
            <person name="Chan C."/>
        </authorList>
    </citation>
    <scope>NUCLEOTIDE SEQUENCE [LARGE SCALE GENOMIC DNA]</scope>
</reference>
<gene>
    <name evidence="2" type="ORF">SCF082_LOCUS7691</name>
</gene>
<dbReference type="InterPro" id="IPR046700">
    <property type="entry name" value="DUF6570"/>
</dbReference>
<keyword evidence="2" id="KW-0547">Nucleotide-binding</keyword>
<comment type="caution">
    <text evidence="2">The sequence shown here is derived from an EMBL/GenBank/DDBJ whole genome shotgun (WGS) entry which is preliminary data.</text>
</comment>
<name>A0ABP0IPR8_9DINO</name>
<keyword evidence="3" id="KW-1185">Reference proteome</keyword>
<keyword evidence="2" id="KW-0067">ATP-binding</keyword>
<dbReference type="Proteomes" id="UP001642464">
    <property type="component" value="Unassembled WGS sequence"/>
</dbReference>
<feature type="domain" description="DUF6570" evidence="1">
    <location>
        <begin position="1"/>
        <end position="151"/>
    </location>
</feature>